<evidence type="ECO:0000259" key="17">
    <source>
        <dbReference type="Pfam" id="PF21634"/>
    </source>
</evidence>
<dbReference type="GO" id="GO:0031047">
    <property type="term" value="P:regulatory ncRNA-mediated gene silencing"/>
    <property type="evidence" value="ECO:0007669"/>
    <property type="project" value="UniProtKB-KW"/>
</dbReference>
<dbReference type="GO" id="GO:0003723">
    <property type="term" value="F:RNA binding"/>
    <property type="evidence" value="ECO:0007669"/>
    <property type="project" value="UniProtKB-KW"/>
</dbReference>
<dbReference type="InterPro" id="IPR027417">
    <property type="entry name" value="P-loop_NTPase"/>
</dbReference>
<keyword evidence="10" id="KW-0943">RNA-mediated gene silencing</keyword>
<dbReference type="PANTHER" id="PTHR45418:SF1">
    <property type="entry name" value="CANCER_TESTIS ANTIGEN 55"/>
    <property type="match status" value="1"/>
</dbReference>
<evidence type="ECO:0000256" key="10">
    <source>
        <dbReference type="ARBA" id="ARBA00023158"/>
    </source>
</evidence>
<feature type="domain" description="DNA2/NAM7 helicase helicase" evidence="13">
    <location>
        <begin position="482"/>
        <end position="566"/>
    </location>
</feature>
<reference evidence="19 20" key="1">
    <citation type="submission" date="2019-09" db="EMBL/GenBank/DDBJ databases">
        <title>Bird 10,000 Genomes (B10K) Project - Family phase.</title>
        <authorList>
            <person name="Zhang G."/>
        </authorList>
    </citation>
    <scope>NUCLEOTIDE SEQUENCE [LARGE SCALE GENOMIC DNA]</scope>
    <source>
        <strain evidence="19">B10K-DU-029-52</strain>
    </source>
</reference>
<dbReference type="GO" id="GO:0000932">
    <property type="term" value="C:P-body"/>
    <property type="evidence" value="ECO:0007669"/>
    <property type="project" value="UniProtKB-SubCell"/>
</dbReference>
<proteinExistence type="inferred from homology"/>
<comment type="subcellular location">
    <subcellularLocation>
        <location evidence="1">Cytoplasm</location>
        <location evidence="1">P-body</location>
    </subcellularLocation>
</comment>
<accession>A0A7K6DF90</accession>
<dbReference type="InterPro" id="IPR026122">
    <property type="entry name" value="MOV-10/SDE3_DEXXQ/H-box"/>
</dbReference>
<dbReference type="CDD" id="cd18808">
    <property type="entry name" value="SF1_C_Upf1"/>
    <property type="match status" value="1"/>
</dbReference>
<feature type="domain" description="Helicase MOV-10 N-terminal" evidence="15">
    <location>
        <begin position="5"/>
        <end position="69"/>
    </location>
</feature>
<dbReference type="EMBL" id="VZRL01004160">
    <property type="protein sequence ID" value="NWV24708.1"/>
    <property type="molecule type" value="Genomic_DNA"/>
</dbReference>
<dbReference type="GO" id="GO:0016787">
    <property type="term" value="F:hydrolase activity"/>
    <property type="evidence" value="ECO:0007669"/>
    <property type="project" value="UniProtKB-KW"/>
</dbReference>
<feature type="domain" description="DNA2/NAM7 helicase helicase" evidence="13">
    <location>
        <begin position="595"/>
        <end position="677"/>
    </location>
</feature>
<dbReference type="Pfam" id="PF21632">
    <property type="entry name" value="MOV-10_N"/>
    <property type="match status" value="1"/>
</dbReference>
<dbReference type="AlphaFoldDB" id="A0A7K6DF90"/>
<evidence type="ECO:0000313" key="20">
    <source>
        <dbReference type="Proteomes" id="UP000571324"/>
    </source>
</evidence>
<evidence type="ECO:0000259" key="13">
    <source>
        <dbReference type="Pfam" id="PF13086"/>
    </source>
</evidence>
<dbReference type="PANTHER" id="PTHR45418">
    <property type="entry name" value="CANCER/TESTIS ANTIGEN 55"/>
    <property type="match status" value="1"/>
</dbReference>
<evidence type="ECO:0000256" key="11">
    <source>
        <dbReference type="ARBA" id="ARBA00047984"/>
    </source>
</evidence>
<dbReference type="OrthoDB" id="6513042at2759"/>
<keyword evidence="6" id="KW-0378">Hydrolase</keyword>
<dbReference type="Pfam" id="PF13087">
    <property type="entry name" value="AAA_12"/>
    <property type="match status" value="1"/>
</dbReference>
<sequence length="955" mass="108310">MSRFSVGDQFMQCLRDTGREQRSLRETLRTIYNQEFRGRTNAKTPKFSSVLHALKETRQVKVDGEVVRFKVKTRVVVADQYQRLRRNAKTSTSTCASGQQLSSTPQMPQISGKQWPELIRGKHGVEIVSDFEQGNGNIHFPVVPGEPQTVTVLVQNHGTEVVTLQRFQPYQQSRELSFTDEQGAVQGQSLLLHPGGTYPIQVRCLTTCNGHFGAMVFFEFTKEPDERFSISRYVAAIAESQLAQGLRPSAPFQPYKASLQRRVTVVTEEGIPPDSSLRNELEREIPLGTYEYPKSLKDTILLGPNISASSSWASMCSLLETPLQAENYHQKFQLLLHLEEIQMEVDIRPYDMQDVTMVQDRALLVPGTAENRPSLLRGDHLFVHLSRERDHSPLVQYKGYVHSVELEKVRLGFSSKLLKKFVRNLKFYVTFTFNRLPLQFQHRAAVLAVRRGLFSLLFPSASCHKSLFPGPFQPRWFNHKLQMNEEQCRAVTHIVMGVSRPAPYLIFGPPGTGKTVTMVEAIKQVWTCFKDAHILACAPSNSATDLLCQHLIKDIAPQNIYRLIASSRSYREVPADIKPCCNWDEERSSYVYPSKEHLRHYRIIITTLVTAGRLVSANFPRGFFSHVFIDECGHAVEPESVVAIAGLLAPMDQETNPNGGQLVLAGDPKQLGPILTSPLAIQHSLGTSLLERLMLHNPLYKKSSGGYNPQFITKLLWNYRSHEAILRIPNELFYDNELKVCKKDGLDIRNLYCTWEELPKKGFPIIFHGVRGEDQREAKSPSFFNIAEIEVLVHYLKKLLQSQGKGDCPSISPEEIGIISPYRKQVEKIRTAITSLDPDLQKLPDISQLKVGSVEEFQGQEQHVILISTVRSCSTYFQFDETFRLGFLKNPKRLNVAITRAKALLIVVGNPAVLSKDPNWHRFLRYCKEEGGYRGYPYEDESTAEDRIASDLHAL</sequence>
<dbReference type="Gene3D" id="3.40.50.300">
    <property type="entry name" value="P-loop containing nucleotide triphosphate hydrolases"/>
    <property type="match status" value="2"/>
</dbReference>
<keyword evidence="7 19" id="KW-0347">Helicase</keyword>
<keyword evidence="5" id="KW-0547">Nucleotide-binding</keyword>
<dbReference type="FunFam" id="3.40.50.300:FF:000608">
    <property type="entry name" value="Mov10 RISC complex RNA helicase"/>
    <property type="match status" value="1"/>
</dbReference>
<comment type="catalytic activity">
    <reaction evidence="11">
        <text>ATP + H2O = ADP + phosphate + H(+)</text>
        <dbReference type="Rhea" id="RHEA:13065"/>
        <dbReference type="ChEBI" id="CHEBI:15377"/>
        <dbReference type="ChEBI" id="CHEBI:15378"/>
        <dbReference type="ChEBI" id="CHEBI:30616"/>
        <dbReference type="ChEBI" id="CHEBI:43474"/>
        <dbReference type="ChEBI" id="CHEBI:456216"/>
        <dbReference type="EC" id="3.6.4.13"/>
    </reaction>
</comment>
<evidence type="ECO:0000256" key="4">
    <source>
        <dbReference type="ARBA" id="ARBA00022490"/>
    </source>
</evidence>
<evidence type="ECO:0000256" key="3">
    <source>
        <dbReference type="ARBA" id="ARBA00012552"/>
    </source>
</evidence>
<evidence type="ECO:0000256" key="5">
    <source>
        <dbReference type="ARBA" id="ARBA00022741"/>
    </source>
</evidence>
<evidence type="ECO:0000256" key="9">
    <source>
        <dbReference type="ARBA" id="ARBA00022884"/>
    </source>
</evidence>
<keyword evidence="20" id="KW-1185">Reference proteome</keyword>
<dbReference type="InterPro" id="IPR041679">
    <property type="entry name" value="DNA2/NAM7-like_C"/>
</dbReference>
<feature type="non-terminal residue" evidence="19">
    <location>
        <position position="1"/>
    </location>
</feature>
<protein>
    <recommendedName>
        <fullName evidence="3">RNA helicase</fullName>
        <ecNumber evidence="3">3.6.4.13</ecNumber>
    </recommendedName>
</protein>
<feature type="domain" description="Helicase MOV-10 Ig-like" evidence="16">
    <location>
        <begin position="115"/>
        <end position="236"/>
    </location>
</feature>
<evidence type="ECO:0000256" key="8">
    <source>
        <dbReference type="ARBA" id="ARBA00022840"/>
    </source>
</evidence>
<comment type="caution">
    <text evidence="19">The sequence shown here is derived from an EMBL/GenBank/DDBJ whole genome shotgun (WGS) entry which is preliminary data.</text>
</comment>
<organism evidence="19 20">
    <name type="scientific">Origma solitaria</name>
    <dbReference type="NCBI Taxonomy" id="720586"/>
    <lineage>
        <taxon>Eukaryota</taxon>
        <taxon>Metazoa</taxon>
        <taxon>Chordata</taxon>
        <taxon>Craniata</taxon>
        <taxon>Vertebrata</taxon>
        <taxon>Euteleostomi</taxon>
        <taxon>Archelosauria</taxon>
        <taxon>Archosauria</taxon>
        <taxon>Dinosauria</taxon>
        <taxon>Saurischia</taxon>
        <taxon>Theropoda</taxon>
        <taxon>Coelurosauria</taxon>
        <taxon>Aves</taxon>
        <taxon>Neognathae</taxon>
        <taxon>Neoaves</taxon>
        <taxon>Telluraves</taxon>
        <taxon>Australaves</taxon>
        <taxon>Passeriformes</taxon>
        <taxon>Meliphagoidea</taxon>
        <taxon>Acanthizidae</taxon>
        <taxon>Origma</taxon>
    </lineage>
</organism>
<dbReference type="CDD" id="cd18038">
    <property type="entry name" value="DEXXQc_Helz-like"/>
    <property type="match status" value="1"/>
</dbReference>
<dbReference type="GO" id="GO:0032574">
    <property type="term" value="F:5'-3' RNA helicase activity"/>
    <property type="evidence" value="ECO:0007669"/>
    <property type="project" value="InterPro"/>
</dbReference>
<dbReference type="EC" id="3.6.4.13" evidence="3"/>
<dbReference type="InterPro" id="IPR047187">
    <property type="entry name" value="SF1_C_Upf1"/>
</dbReference>
<dbReference type="Pfam" id="PF21633">
    <property type="entry name" value="MOV-10_Ig-like"/>
    <property type="match status" value="1"/>
</dbReference>
<evidence type="ECO:0000256" key="12">
    <source>
        <dbReference type="SAM" id="MobiDB-lite"/>
    </source>
</evidence>
<evidence type="ECO:0000256" key="6">
    <source>
        <dbReference type="ARBA" id="ARBA00022801"/>
    </source>
</evidence>
<evidence type="ECO:0000256" key="1">
    <source>
        <dbReference type="ARBA" id="ARBA00004201"/>
    </source>
</evidence>
<feature type="region of interest" description="Disordered" evidence="12">
    <location>
        <begin position="89"/>
        <end position="110"/>
    </location>
</feature>
<dbReference type="Pfam" id="PF21635">
    <property type="entry name" value="Mov-10_helical"/>
    <property type="match status" value="1"/>
</dbReference>
<feature type="domain" description="DNA2/NAM7 helicase-like C-terminal" evidence="14">
    <location>
        <begin position="686"/>
        <end position="911"/>
    </location>
</feature>
<keyword evidence="8" id="KW-0067">ATP-binding</keyword>
<feature type="domain" description="Helicase MOV-10 helical" evidence="18">
    <location>
        <begin position="287"/>
        <end position="348"/>
    </location>
</feature>
<comment type="similarity">
    <text evidence="2">Belongs to the DNA2/NAM7 helicase family. SDE3 subfamily.</text>
</comment>
<keyword evidence="9" id="KW-0694">RNA-binding</keyword>
<dbReference type="InterPro" id="IPR049079">
    <property type="entry name" value="Mov-10_helical"/>
</dbReference>
<evidence type="ECO:0000259" key="18">
    <source>
        <dbReference type="Pfam" id="PF21635"/>
    </source>
</evidence>
<evidence type="ECO:0000259" key="14">
    <source>
        <dbReference type="Pfam" id="PF13087"/>
    </source>
</evidence>
<dbReference type="SUPFAM" id="SSF52540">
    <property type="entry name" value="P-loop containing nucleoside triphosphate hydrolases"/>
    <property type="match status" value="1"/>
</dbReference>
<dbReference type="InterPro" id="IPR049080">
    <property type="entry name" value="MOV-10-like_beta-barrel"/>
</dbReference>
<dbReference type="FunFam" id="3.40.50.300:FF:001941">
    <property type="entry name" value="Mov10 RISC complex RNA helicase"/>
    <property type="match status" value="1"/>
</dbReference>
<dbReference type="InterPro" id="IPR049077">
    <property type="entry name" value="MOV-10_Ig-like"/>
</dbReference>
<dbReference type="InterPro" id="IPR049075">
    <property type="entry name" value="MOV-10_N"/>
</dbReference>
<dbReference type="Proteomes" id="UP000571324">
    <property type="component" value="Unassembled WGS sequence"/>
</dbReference>
<evidence type="ECO:0000256" key="7">
    <source>
        <dbReference type="ARBA" id="ARBA00022806"/>
    </source>
</evidence>
<name>A0A7K6DF90_9PASS</name>
<gene>
    <name evidence="19" type="primary">Sde3</name>
    <name evidence="19" type="ORF">ORISOL_R00370</name>
</gene>
<evidence type="ECO:0000259" key="15">
    <source>
        <dbReference type="Pfam" id="PF21632"/>
    </source>
</evidence>
<dbReference type="Pfam" id="PF21634">
    <property type="entry name" value="MOV-10_beta-barrel"/>
    <property type="match status" value="1"/>
</dbReference>
<keyword evidence="4" id="KW-0963">Cytoplasm</keyword>
<evidence type="ECO:0000313" key="19">
    <source>
        <dbReference type="EMBL" id="NWV24708.1"/>
    </source>
</evidence>
<feature type="non-terminal residue" evidence="19">
    <location>
        <position position="955"/>
    </location>
</feature>
<dbReference type="InterPro" id="IPR041677">
    <property type="entry name" value="DNA2/NAM7_AAA_11"/>
</dbReference>
<evidence type="ECO:0000259" key="16">
    <source>
        <dbReference type="Pfam" id="PF21633"/>
    </source>
</evidence>
<dbReference type="GO" id="GO:0005524">
    <property type="term" value="F:ATP binding"/>
    <property type="evidence" value="ECO:0007669"/>
    <property type="project" value="UniProtKB-KW"/>
</dbReference>
<evidence type="ECO:0000256" key="2">
    <source>
        <dbReference type="ARBA" id="ARBA00005601"/>
    </source>
</evidence>
<feature type="domain" description="Helicase MOV-10-like beta-barrel" evidence="17">
    <location>
        <begin position="350"/>
        <end position="431"/>
    </location>
</feature>
<dbReference type="Pfam" id="PF13086">
    <property type="entry name" value="AAA_11"/>
    <property type="match status" value="2"/>
</dbReference>